<sequence length="94" mass="10266">MLGSFILITVIRNKASSNPSIVVNFPSRSDSACRSTVARLSAWGDLLLGVAQSEFQTLFGTLSAFCNNEALCTLNEGFRLRDCESCFIGERVLQ</sequence>
<dbReference type="AlphaFoldDB" id="A0AAV4UPK6"/>
<dbReference type="EMBL" id="BPLQ01011645">
    <property type="protein sequence ID" value="GIY59355.1"/>
    <property type="molecule type" value="Genomic_DNA"/>
</dbReference>
<proteinExistence type="predicted"/>
<comment type="caution">
    <text evidence="1">The sequence shown here is derived from an EMBL/GenBank/DDBJ whole genome shotgun (WGS) entry which is preliminary data.</text>
</comment>
<protein>
    <submittedName>
        <fullName evidence="1">Uncharacterized protein</fullName>
    </submittedName>
</protein>
<evidence type="ECO:0000313" key="1">
    <source>
        <dbReference type="EMBL" id="GIY59355.1"/>
    </source>
</evidence>
<dbReference type="Proteomes" id="UP001054837">
    <property type="component" value="Unassembled WGS sequence"/>
</dbReference>
<keyword evidence="2" id="KW-1185">Reference proteome</keyword>
<accession>A0AAV4UPK6</accession>
<name>A0AAV4UPK6_9ARAC</name>
<gene>
    <name evidence="1" type="ORF">CDAR_514391</name>
</gene>
<organism evidence="1 2">
    <name type="scientific">Caerostris darwini</name>
    <dbReference type="NCBI Taxonomy" id="1538125"/>
    <lineage>
        <taxon>Eukaryota</taxon>
        <taxon>Metazoa</taxon>
        <taxon>Ecdysozoa</taxon>
        <taxon>Arthropoda</taxon>
        <taxon>Chelicerata</taxon>
        <taxon>Arachnida</taxon>
        <taxon>Araneae</taxon>
        <taxon>Araneomorphae</taxon>
        <taxon>Entelegynae</taxon>
        <taxon>Araneoidea</taxon>
        <taxon>Araneidae</taxon>
        <taxon>Caerostris</taxon>
    </lineage>
</organism>
<reference evidence="1 2" key="1">
    <citation type="submission" date="2021-06" db="EMBL/GenBank/DDBJ databases">
        <title>Caerostris darwini draft genome.</title>
        <authorList>
            <person name="Kono N."/>
            <person name="Arakawa K."/>
        </authorList>
    </citation>
    <scope>NUCLEOTIDE SEQUENCE [LARGE SCALE GENOMIC DNA]</scope>
</reference>
<evidence type="ECO:0000313" key="2">
    <source>
        <dbReference type="Proteomes" id="UP001054837"/>
    </source>
</evidence>